<organism evidence="1 2">
    <name type="scientific">Setaria digitata</name>
    <dbReference type="NCBI Taxonomy" id="48799"/>
    <lineage>
        <taxon>Eukaryota</taxon>
        <taxon>Metazoa</taxon>
        <taxon>Ecdysozoa</taxon>
        <taxon>Nematoda</taxon>
        <taxon>Chromadorea</taxon>
        <taxon>Rhabditida</taxon>
        <taxon>Spirurina</taxon>
        <taxon>Spiruromorpha</taxon>
        <taxon>Filarioidea</taxon>
        <taxon>Setariidae</taxon>
        <taxon>Setaria</taxon>
    </lineage>
</organism>
<dbReference type="WBParaSite" id="sdigi.contig311.g7323.t1">
    <property type="protein sequence ID" value="sdigi.contig311.g7323.t1"/>
    <property type="gene ID" value="sdigi.contig311.g7323"/>
</dbReference>
<sequence>MQLQTNGTSTFCEPVLSKTQESPKCVVSATDSYQMTLEIVTTELMLAIRKTLLLLLTDDSANLTDTQKVLLYDFK</sequence>
<evidence type="ECO:0000313" key="2">
    <source>
        <dbReference type="WBParaSite" id="sdigi.contig311.g7323.t1"/>
    </source>
</evidence>
<dbReference type="AlphaFoldDB" id="A0A915PWM8"/>
<keyword evidence="1" id="KW-1185">Reference proteome</keyword>
<protein>
    <submittedName>
        <fullName evidence="2">Uncharacterized protein</fullName>
    </submittedName>
</protein>
<evidence type="ECO:0000313" key="1">
    <source>
        <dbReference type="Proteomes" id="UP000887581"/>
    </source>
</evidence>
<dbReference type="Proteomes" id="UP000887581">
    <property type="component" value="Unplaced"/>
</dbReference>
<accession>A0A915PWM8</accession>
<reference evidence="2" key="1">
    <citation type="submission" date="2022-11" db="UniProtKB">
        <authorList>
            <consortium name="WormBaseParasite"/>
        </authorList>
    </citation>
    <scope>IDENTIFICATION</scope>
</reference>
<proteinExistence type="predicted"/>
<name>A0A915PWM8_9BILA</name>